<sequence>MPPEDEMLPAEEQPLPVAVSPTADSPGYIADFGPEEDPKEDPTNYPADGGDGDGDDDELSDDDKVDDDDDVEEEEEHPAPADSVLPPIHRVTARMSVRAQTPISLPSDTEILSPPLPVSSLPLPTSPTYPLGHRAAMIWLRAESPSTSHPLPSNKARVYFTTIKRRYLCTSLGSVPRLERALPAPAAKIRLEFFFKGRTMVFIATTRPCPHCFTYGERADFLSLGHWRRSMDASDIARSEVMALRTTVLAQQVEIGALRKVDRTRQAQHVETLRLVSSLQTQVTAL</sequence>
<evidence type="ECO:0000313" key="3">
    <source>
        <dbReference type="Proteomes" id="UP001151760"/>
    </source>
</evidence>
<keyword evidence="3" id="KW-1185">Reference proteome</keyword>
<reference evidence="2" key="2">
    <citation type="submission" date="2022-01" db="EMBL/GenBank/DDBJ databases">
        <authorList>
            <person name="Yamashiro T."/>
            <person name="Shiraishi A."/>
            <person name="Satake H."/>
            <person name="Nakayama K."/>
        </authorList>
    </citation>
    <scope>NUCLEOTIDE SEQUENCE</scope>
</reference>
<dbReference type="Proteomes" id="UP001151760">
    <property type="component" value="Unassembled WGS sequence"/>
</dbReference>
<accession>A0ABQ5JB67</accession>
<proteinExistence type="predicted"/>
<organism evidence="2 3">
    <name type="scientific">Tanacetum coccineum</name>
    <dbReference type="NCBI Taxonomy" id="301880"/>
    <lineage>
        <taxon>Eukaryota</taxon>
        <taxon>Viridiplantae</taxon>
        <taxon>Streptophyta</taxon>
        <taxon>Embryophyta</taxon>
        <taxon>Tracheophyta</taxon>
        <taxon>Spermatophyta</taxon>
        <taxon>Magnoliopsida</taxon>
        <taxon>eudicotyledons</taxon>
        <taxon>Gunneridae</taxon>
        <taxon>Pentapetalae</taxon>
        <taxon>asterids</taxon>
        <taxon>campanulids</taxon>
        <taxon>Asterales</taxon>
        <taxon>Asteraceae</taxon>
        <taxon>Asteroideae</taxon>
        <taxon>Anthemideae</taxon>
        <taxon>Anthemidinae</taxon>
        <taxon>Tanacetum</taxon>
    </lineage>
</organism>
<feature type="compositionally biased region" description="Acidic residues" evidence="1">
    <location>
        <begin position="50"/>
        <end position="76"/>
    </location>
</feature>
<dbReference type="EMBL" id="BQNB010021759">
    <property type="protein sequence ID" value="GJU09795.1"/>
    <property type="molecule type" value="Genomic_DNA"/>
</dbReference>
<protein>
    <submittedName>
        <fullName evidence="2">Uncharacterized protein</fullName>
    </submittedName>
</protein>
<gene>
    <name evidence="2" type="ORF">Tco_1132191</name>
</gene>
<reference evidence="2" key="1">
    <citation type="journal article" date="2022" name="Int. J. Mol. Sci.">
        <title>Draft Genome of Tanacetum Coccineum: Genomic Comparison of Closely Related Tanacetum-Family Plants.</title>
        <authorList>
            <person name="Yamashiro T."/>
            <person name="Shiraishi A."/>
            <person name="Nakayama K."/>
            <person name="Satake H."/>
        </authorList>
    </citation>
    <scope>NUCLEOTIDE SEQUENCE</scope>
</reference>
<comment type="caution">
    <text evidence="2">The sequence shown here is derived from an EMBL/GenBank/DDBJ whole genome shotgun (WGS) entry which is preliminary data.</text>
</comment>
<feature type="region of interest" description="Disordered" evidence="1">
    <location>
        <begin position="1"/>
        <end position="88"/>
    </location>
</feature>
<name>A0ABQ5JB67_9ASTR</name>
<evidence type="ECO:0000313" key="2">
    <source>
        <dbReference type="EMBL" id="GJU09795.1"/>
    </source>
</evidence>
<evidence type="ECO:0000256" key="1">
    <source>
        <dbReference type="SAM" id="MobiDB-lite"/>
    </source>
</evidence>